<organism evidence="2 3">
    <name type="scientific">Marasmius crinis-equi</name>
    <dbReference type="NCBI Taxonomy" id="585013"/>
    <lineage>
        <taxon>Eukaryota</taxon>
        <taxon>Fungi</taxon>
        <taxon>Dikarya</taxon>
        <taxon>Basidiomycota</taxon>
        <taxon>Agaricomycotina</taxon>
        <taxon>Agaricomycetes</taxon>
        <taxon>Agaricomycetidae</taxon>
        <taxon>Agaricales</taxon>
        <taxon>Marasmiineae</taxon>
        <taxon>Marasmiaceae</taxon>
        <taxon>Marasmius</taxon>
    </lineage>
</organism>
<feature type="compositionally biased region" description="Acidic residues" evidence="1">
    <location>
        <begin position="68"/>
        <end position="90"/>
    </location>
</feature>
<dbReference type="EMBL" id="JBAHYK010003027">
    <property type="protein sequence ID" value="KAL0564047.1"/>
    <property type="molecule type" value="Genomic_DNA"/>
</dbReference>
<proteinExistence type="predicted"/>
<feature type="region of interest" description="Disordered" evidence="1">
    <location>
        <begin position="53"/>
        <end position="91"/>
    </location>
</feature>
<protein>
    <recommendedName>
        <fullName evidence="4">PiggyBac transposable element-derived protein domain-containing protein</fullName>
    </recommendedName>
</protein>
<accession>A0ABR3EME5</accession>
<sequence length="236" mass="27556">MPEGTSLAELYVAPAAIPHVTVRLKGVIQHRGPKTPPKLMVRINGEAVREYQAKHTNSAETELLSGDSDLDDLEDTVDQLDTDTDSDDGPDWMFEAGETSVRDPLYTFCPPPHRKPLLHLFTKHFCYHPFFPLRDGTTRTAAEFEEEAVLEMYTYCKTRGLREVWAYMYNCWYCPVMWKLWARSSKESYLPRLRTTMNVENFWKQLKHEQLHHLLHPRLDQLVFILINKVSPMYLN</sequence>
<reference evidence="2 3" key="1">
    <citation type="submission" date="2024-02" db="EMBL/GenBank/DDBJ databases">
        <title>A draft genome for the cacao thread blight pathogen Marasmius crinis-equi.</title>
        <authorList>
            <person name="Cohen S.P."/>
            <person name="Baruah I.K."/>
            <person name="Amoako-Attah I."/>
            <person name="Bukari Y."/>
            <person name="Meinhardt L.W."/>
            <person name="Bailey B.A."/>
        </authorList>
    </citation>
    <scope>NUCLEOTIDE SEQUENCE [LARGE SCALE GENOMIC DNA]</scope>
    <source>
        <strain evidence="2 3">GH-76</strain>
    </source>
</reference>
<evidence type="ECO:0008006" key="4">
    <source>
        <dbReference type="Google" id="ProtNLM"/>
    </source>
</evidence>
<name>A0ABR3EME5_9AGAR</name>
<evidence type="ECO:0000313" key="2">
    <source>
        <dbReference type="EMBL" id="KAL0564047.1"/>
    </source>
</evidence>
<dbReference type="Proteomes" id="UP001465976">
    <property type="component" value="Unassembled WGS sequence"/>
</dbReference>
<comment type="caution">
    <text evidence="2">The sequence shown here is derived from an EMBL/GenBank/DDBJ whole genome shotgun (WGS) entry which is preliminary data.</text>
</comment>
<evidence type="ECO:0000313" key="3">
    <source>
        <dbReference type="Proteomes" id="UP001465976"/>
    </source>
</evidence>
<evidence type="ECO:0000256" key="1">
    <source>
        <dbReference type="SAM" id="MobiDB-lite"/>
    </source>
</evidence>
<gene>
    <name evidence="2" type="ORF">V5O48_018010</name>
</gene>
<keyword evidence="3" id="KW-1185">Reference proteome</keyword>